<keyword evidence="2" id="KW-1185">Reference proteome</keyword>
<evidence type="ECO:0000313" key="1">
    <source>
        <dbReference type="EMBL" id="KRY22784.1"/>
    </source>
</evidence>
<dbReference type="AlphaFoldDB" id="A0A0V1ADA4"/>
<sequence>MSLTPESIQARVVEYMLCMCYSIRFDYSFLPNGTSDDRCETKRCTSLNVDWVESLSDVPATPMQLFNTDNKL</sequence>
<organism evidence="1 2">
    <name type="scientific">Trichinella patagoniensis</name>
    <dbReference type="NCBI Taxonomy" id="990121"/>
    <lineage>
        <taxon>Eukaryota</taxon>
        <taxon>Metazoa</taxon>
        <taxon>Ecdysozoa</taxon>
        <taxon>Nematoda</taxon>
        <taxon>Enoplea</taxon>
        <taxon>Dorylaimia</taxon>
        <taxon>Trichinellida</taxon>
        <taxon>Trichinellidae</taxon>
        <taxon>Trichinella</taxon>
    </lineage>
</organism>
<comment type="caution">
    <text evidence="1">The sequence shown here is derived from an EMBL/GenBank/DDBJ whole genome shotgun (WGS) entry which is preliminary data.</text>
</comment>
<dbReference type="EMBL" id="JYDQ01000007">
    <property type="protein sequence ID" value="KRY22784.1"/>
    <property type="molecule type" value="Genomic_DNA"/>
</dbReference>
<evidence type="ECO:0000313" key="2">
    <source>
        <dbReference type="Proteomes" id="UP000054783"/>
    </source>
</evidence>
<reference evidence="1 2" key="1">
    <citation type="submission" date="2015-01" db="EMBL/GenBank/DDBJ databases">
        <title>Evolution of Trichinella species and genotypes.</title>
        <authorList>
            <person name="Korhonen P.K."/>
            <person name="Edoardo P."/>
            <person name="Giuseppe L.R."/>
            <person name="Gasser R.B."/>
        </authorList>
    </citation>
    <scope>NUCLEOTIDE SEQUENCE [LARGE SCALE GENOMIC DNA]</scope>
    <source>
        <strain evidence="1">ISS2496</strain>
    </source>
</reference>
<protein>
    <submittedName>
        <fullName evidence="1">Uncharacterized protein</fullName>
    </submittedName>
</protein>
<name>A0A0V1ADA4_9BILA</name>
<accession>A0A0V1ADA4</accession>
<gene>
    <name evidence="1" type="ORF">T12_16960</name>
</gene>
<proteinExistence type="predicted"/>
<dbReference type="Proteomes" id="UP000054783">
    <property type="component" value="Unassembled WGS sequence"/>
</dbReference>